<keyword evidence="11" id="KW-1185">Reference proteome</keyword>
<reference evidence="6" key="8">
    <citation type="submission" date="2020-06" db="EMBL/GenBank/DDBJ databases">
        <authorList>
            <person name="Camacho E."/>
            <person name="Gonzalez-de la Fuente S."/>
            <person name="Rastrojo A."/>
            <person name="Peiro-Pastor R."/>
            <person name="Solana JC."/>
            <person name="Tabera L."/>
            <person name="Gamarro F."/>
            <person name="Carrasco-Ramiro F."/>
            <person name="Requena JM."/>
            <person name="Aguado B."/>
        </authorList>
    </citation>
    <scope>NUCLEOTIDE SEQUENCE</scope>
</reference>
<keyword evidence="1" id="KW-0479">Metal-binding</keyword>
<dbReference type="EMBL" id="LR812652">
    <property type="protein sequence ID" value="CAC5432815.1"/>
    <property type="molecule type" value="Genomic_DNA"/>
</dbReference>
<keyword evidence="1" id="KW-0862">Zinc</keyword>
<evidence type="ECO:0000313" key="9">
    <source>
        <dbReference type="EMBL" id="TPP47067.1"/>
    </source>
</evidence>
<dbReference type="OMA" id="CISHSTE"/>
<dbReference type="Proteomes" id="UP000318447">
    <property type="component" value="Unassembled WGS sequence"/>
</dbReference>
<feature type="transmembrane region" description="Helical" evidence="3">
    <location>
        <begin position="55"/>
        <end position="76"/>
    </location>
</feature>
<keyword evidence="3" id="KW-1133">Transmembrane helix</keyword>
<dbReference type="Proteomes" id="UP000008980">
    <property type="component" value="Chromosome 32"/>
</dbReference>
<reference evidence="7" key="2">
    <citation type="submission" date="2011-01" db="EMBL/GenBank/DDBJ databases">
        <authorList>
            <person name="Zhao B.P."/>
            <person name="Ren Z.A."/>
            <person name="Li C.D."/>
        </authorList>
    </citation>
    <scope>NUCLEOTIDE SEQUENCE</scope>
    <source>
        <strain evidence="7">BPK282A1</strain>
    </source>
</reference>
<dbReference type="VEuPathDB" id="TriTrypDB:LdBPK_320590.1"/>
<feature type="domain" description="RING-type" evidence="4">
    <location>
        <begin position="132"/>
        <end position="166"/>
    </location>
</feature>
<reference evidence="7 10" key="1">
    <citation type="journal article" date="2011" name="Genome Res.">
        <title>Whole genome sequencing of multiple Leishmania donovani clinical isolates provides insights into population structure and mechanisms of drug resistance.</title>
        <authorList>
            <person name="Downing T."/>
            <person name="Imamura H."/>
            <person name="Decuypere S."/>
            <person name="Clark T.G."/>
            <person name="Coombs G.H."/>
            <person name="Cotton J.A."/>
            <person name="Hilley J.D."/>
            <person name="de Doncker S."/>
            <person name="Maes I."/>
            <person name="Mottram J.C."/>
            <person name="Quail M.A."/>
            <person name="Rijal S."/>
            <person name="Sanders M."/>
            <person name="Schonian G."/>
            <person name="Stark O."/>
            <person name="Sundar S."/>
            <person name="Vanaerschot M."/>
            <person name="Hertz-Fowler C."/>
            <person name="Dujardin J.C."/>
            <person name="Berriman M."/>
        </authorList>
    </citation>
    <scope>NUCLEOTIDE SEQUENCE [LARGE SCALE GENOMIC DNA]</scope>
    <source>
        <strain evidence="7 10">BPK282A1</strain>
    </source>
</reference>
<dbReference type="InterPro" id="IPR013083">
    <property type="entry name" value="Znf_RING/FYVE/PHD"/>
</dbReference>
<evidence type="ECO:0000256" key="1">
    <source>
        <dbReference type="PROSITE-ProRule" id="PRU00175"/>
    </source>
</evidence>
<evidence type="ECO:0000313" key="5">
    <source>
        <dbReference type="EMBL" id="AYU81605.1"/>
    </source>
</evidence>
<evidence type="ECO:0000313" key="11">
    <source>
        <dbReference type="Proteomes" id="UP000274082"/>
    </source>
</evidence>
<keyword evidence="3" id="KW-0812">Transmembrane</keyword>
<proteinExistence type="predicted"/>
<dbReference type="EMBL" id="CP029531">
    <property type="protein sequence ID" value="AYU81605.1"/>
    <property type="molecule type" value="Genomic_DNA"/>
</dbReference>
<name>A0A3S7X5B4_LEIDO</name>
<dbReference type="EMBL" id="RHLC01000009">
    <property type="protein sequence ID" value="TPP43572.1"/>
    <property type="molecule type" value="Genomic_DNA"/>
</dbReference>
<accession>A0A3S7X5B4</accession>
<reference evidence="12" key="5">
    <citation type="submission" date="2019-02" db="EMBL/GenBank/DDBJ databases">
        <title>FDA dAtabase for Regulatory Grade micrObial Sequences (FDA-ARGOS): Supporting development and validation of Infectious Disease Dx tests.</title>
        <authorList>
            <person name="Duncan R."/>
            <person name="Fisher C."/>
            <person name="Tallon L."/>
            <person name="Sadzewicz L."/>
            <person name="Sengamalay N."/>
            <person name="Ott S."/>
            <person name="Godinez A."/>
            <person name="Nagaraj S."/>
            <person name="Vavikolanu K."/>
            <person name="Nadendla S."/>
            <person name="Aluvathingal J."/>
            <person name="Sichtig H."/>
        </authorList>
    </citation>
    <scope>NUCLEOTIDE SEQUENCE [LARGE SCALE GENOMIC DNA]</scope>
    <source>
        <strain evidence="12">FDAARGOS_361</strain>
    </source>
</reference>
<evidence type="ECO:0000259" key="4">
    <source>
        <dbReference type="PROSITE" id="PS50089"/>
    </source>
</evidence>
<reference evidence="10" key="3">
    <citation type="submission" date="2011-02" db="EMBL/GenBank/DDBJ databases">
        <title>Whole genome sequencing of Leishmania donovani clinical lines reveals dynamic variation related to drug resistance.</title>
        <authorList>
            <person name="Downing T."/>
            <person name="Imamura H."/>
            <person name="Sanders M."/>
            <person name="Decuypere S."/>
            <person name="Hertz-Fowler C."/>
            <person name="Clark T.G."/>
            <person name="Rijal S."/>
            <person name="Sundar S."/>
            <person name="Quail M.A."/>
            <person name="De Doncker S."/>
            <person name="Maes I."/>
            <person name="Vanaerschot M."/>
            <person name="Stark O."/>
            <person name="Schonian G."/>
            <person name="Dujardin J.C."/>
            <person name="Berriman M."/>
        </authorList>
    </citation>
    <scope>NUCLEOTIDE SEQUENCE [LARGE SCALE GENOMIC DNA]</scope>
    <source>
        <strain evidence="10">BPK282A1</strain>
    </source>
</reference>
<evidence type="ECO:0000313" key="12">
    <source>
        <dbReference type="Proteomes" id="UP000318447"/>
    </source>
</evidence>
<keyword evidence="1" id="KW-0863">Zinc-finger</keyword>
<evidence type="ECO:0000256" key="3">
    <source>
        <dbReference type="SAM" id="Phobius"/>
    </source>
</evidence>
<sequence>MGFHESAGAPSQNGESSLFPCPQGELPSPFGCIPPSAEDTVFINTNKLVWVNSGAQLIIILVGVIEFLLGTLYFFIRRRRTEERLERSRAARQSLRVNEDGNVADPPKKHLFSRSPTLHRPLKPVSELNGRCCGCARIADTVLLPCKHAVCCYSCSDHATYCPFCKEACTDRQRLFAV</sequence>
<dbReference type="GO" id="GO:0008270">
    <property type="term" value="F:zinc ion binding"/>
    <property type="evidence" value="ECO:0007669"/>
    <property type="project" value="UniProtKB-KW"/>
</dbReference>
<dbReference type="PROSITE" id="PS50089">
    <property type="entry name" value="ZF_RING_2"/>
    <property type="match status" value="1"/>
</dbReference>
<gene>
    <name evidence="9" type="ORF">CGC20_33610</name>
    <name evidence="8" type="ORF">CGC21_19855</name>
    <name evidence="7" type="ORF">LDBPK_320590</name>
    <name evidence="5" type="ORF">LdCL_320011400</name>
    <name evidence="6" type="ORF">LDHU3_32.0740</name>
</gene>
<dbReference type="OrthoDB" id="10037309at2759"/>
<dbReference type="Proteomes" id="UP000274082">
    <property type="component" value="Chromosome 32"/>
</dbReference>
<reference evidence="5 11" key="4">
    <citation type="journal article" date="2018" name="Sci. Rep.">
        <title>A complete Leishmania donovani reference genome identifies novel genetic variations associated with virulence.</title>
        <authorList>
            <person name="Lypaczewski P."/>
            <person name="Hoshizaki J."/>
            <person name="Zhang W.-W."/>
            <person name="McCall L.-I."/>
            <person name="Torcivia-Rodriguez J."/>
            <person name="Simonyan V."/>
            <person name="Kaur A."/>
            <person name="Dewar K."/>
            <person name="Matlashewski G."/>
        </authorList>
    </citation>
    <scope>NUCLEOTIDE SEQUENCE [LARGE SCALE GENOMIC DNA]</scope>
    <source>
        <strain evidence="5 11">LdCL</strain>
    </source>
</reference>
<reference evidence="8" key="6">
    <citation type="submission" date="2019-02" db="EMBL/GenBank/DDBJ databases">
        <title>FDA dAtabase for Regulatory Grade micrObial Sequences (FDA-ARGOS): Supporting development and validation of Infectious Disease Dx tests.</title>
        <authorList>
            <person name="Duncan R."/>
            <person name="Fisher C."/>
            <person name="Tallon L.J."/>
            <person name="Sadzewicz L."/>
            <person name="Sengamalay N."/>
            <person name="Ott S."/>
            <person name="Godinez A."/>
            <person name="Nagaraj S."/>
            <person name="Nadendla S."/>
            <person name="Sichtig H."/>
        </authorList>
    </citation>
    <scope>NUCLEOTIDE SEQUENCE</scope>
    <source>
        <strain evidence="9">FDAARGOS_360</strain>
        <strain evidence="8">FDAARGOS_361</strain>
    </source>
</reference>
<evidence type="ECO:0000313" key="7">
    <source>
        <dbReference type="EMBL" id="CBZ36791.1"/>
    </source>
</evidence>
<dbReference type="Proteomes" id="UP000318821">
    <property type="component" value="Unassembled WGS sequence"/>
</dbReference>
<evidence type="ECO:0000313" key="6">
    <source>
        <dbReference type="EMBL" id="CAC5432815.1"/>
    </source>
</evidence>
<evidence type="ECO:0000256" key="2">
    <source>
        <dbReference type="SAM" id="MobiDB-lite"/>
    </source>
</evidence>
<evidence type="ECO:0000313" key="13">
    <source>
        <dbReference type="Proteomes" id="UP000318821"/>
    </source>
</evidence>
<dbReference type="Gene3D" id="3.30.40.10">
    <property type="entry name" value="Zinc/RING finger domain, C3HC4 (zinc finger)"/>
    <property type="match status" value="1"/>
</dbReference>
<organism evidence="5 11">
    <name type="scientific">Leishmania donovani</name>
    <dbReference type="NCBI Taxonomy" id="5661"/>
    <lineage>
        <taxon>Eukaryota</taxon>
        <taxon>Discoba</taxon>
        <taxon>Euglenozoa</taxon>
        <taxon>Kinetoplastea</taxon>
        <taxon>Metakinetoplastina</taxon>
        <taxon>Trypanosomatida</taxon>
        <taxon>Trypanosomatidae</taxon>
        <taxon>Leishmaniinae</taxon>
        <taxon>Leishmania</taxon>
    </lineage>
</organism>
<dbReference type="Proteomes" id="UP000601710">
    <property type="component" value="Chromosome 32"/>
</dbReference>
<dbReference type="VEuPathDB" id="TriTrypDB:LDHU3_32.0740"/>
<dbReference type="EMBL" id="RHLD01000003">
    <property type="protein sequence ID" value="TPP47067.1"/>
    <property type="molecule type" value="Genomic_DNA"/>
</dbReference>
<reference evidence="13" key="7">
    <citation type="submission" date="2019-02" db="EMBL/GenBank/DDBJ databases">
        <title>FDA dAtabase for Regulatory Grade micrObial Sequences (FDA-ARGOS): Supporting development and validation of Infectious Disease Dx tests.</title>
        <authorList>
            <person name="Duncan R."/>
            <person name="Fisher C."/>
            <person name="Tallon L."/>
            <person name="Sadzewicz L."/>
            <person name="Sengamalay N."/>
            <person name="Ott S."/>
            <person name="Godinez A."/>
            <person name="Nagaraj S."/>
            <person name="Vavikolanu K."/>
            <person name="Vyas G."/>
            <person name="Nadendla S."/>
            <person name="Aluvathingal J."/>
            <person name="Sichtig H."/>
        </authorList>
    </citation>
    <scope>NUCLEOTIDE SEQUENCE [LARGE SCALE GENOMIC DNA]</scope>
    <source>
        <strain evidence="13">FDAARGOS_360</strain>
    </source>
</reference>
<dbReference type="AlphaFoldDB" id="A0A3S7X5B4"/>
<dbReference type="Pfam" id="PF13920">
    <property type="entry name" value="zf-C3HC4_3"/>
    <property type="match status" value="1"/>
</dbReference>
<feature type="region of interest" description="Disordered" evidence="2">
    <location>
        <begin position="1"/>
        <end position="20"/>
    </location>
</feature>
<dbReference type="GeneID" id="13390289"/>
<evidence type="ECO:0000313" key="10">
    <source>
        <dbReference type="Proteomes" id="UP000008980"/>
    </source>
</evidence>
<evidence type="ECO:0000313" key="8">
    <source>
        <dbReference type="EMBL" id="TPP43572.1"/>
    </source>
</evidence>
<dbReference type="EMBL" id="FR799619">
    <property type="protein sequence ID" value="CBZ36791.1"/>
    <property type="molecule type" value="Genomic_DNA"/>
</dbReference>
<dbReference type="VEuPathDB" id="TriTrypDB:LdCL_320011400"/>
<dbReference type="KEGG" id="ldo:LDBPK_320590"/>
<dbReference type="InterPro" id="IPR001841">
    <property type="entry name" value="Znf_RING"/>
</dbReference>
<protein>
    <submittedName>
        <fullName evidence="6">Hypothetical_protein_conserved</fullName>
    </submittedName>
</protein>
<accession>E9BNG3</accession>
<dbReference type="RefSeq" id="XP_003863477.1">
    <property type="nucleotide sequence ID" value="XM_003863429.1"/>
</dbReference>
<keyword evidence="3" id="KW-0472">Membrane</keyword>